<protein>
    <submittedName>
        <fullName evidence="1">SPOR domain-containing protein</fullName>
    </submittedName>
</protein>
<dbReference type="EMBL" id="JACHUQ010000003">
    <property type="protein sequence ID" value="MBZ7974299.1"/>
    <property type="molecule type" value="Genomic_DNA"/>
</dbReference>
<accession>A0ACC5W036</accession>
<organism evidence="1 2">
    <name type="scientific">Campylobacter molothri</name>
    <dbReference type="NCBI Taxonomy" id="1032242"/>
    <lineage>
        <taxon>Bacteria</taxon>
        <taxon>Pseudomonadati</taxon>
        <taxon>Campylobacterota</taxon>
        <taxon>Epsilonproteobacteria</taxon>
        <taxon>Campylobacterales</taxon>
        <taxon>Campylobacteraceae</taxon>
        <taxon>Campylobacter</taxon>
    </lineage>
</organism>
<evidence type="ECO:0000313" key="1">
    <source>
        <dbReference type="EMBL" id="MBZ7974299.1"/>
    </source>
</evidence>
<keyword evidence="2" id="KW-1185">Reference proteome</keyword>
<reference evidence="1" key="1">
    <citation type="submission" date="2020-07" db="EMBL/GenBank/DDBJ databases">
        <title>Campylobacter molothri sp. nov. isolated from wild birds.</title>
        <authorList>
            <person name="Miller W.G."/>
            <person name="Chapman M.H."/>
            <person name="Yee E."/>
            <person name="Lopes B.S."/>
            <person name="Forbes K.J."/>
        </authorList>
    </citation>
    <scope>NUCLEOTIDE SEQUENCE</scope>
    <source>
        <strain evidence="1">RM9754</strain>
    </source>
</reference>
<proteinExistence type="predicted"/>
<dbReference type="Proteomes" id="UP001319828">
    <property type="component" value="Unassembled WGS sequence"/>
</dbReference>
<sequence>MENNKNDFDDIILEKSNKSEKIKKILLRVIALIILFLIIMIVMKLINSGSDNKNPTVLPNEPTSATQQDNNTDSSFENMPIATDNSAEDQFEALRKQIQGDQNDSSLETSALDQNLDNANFVSSNQDSIQDLNSNNLDEKKQIVANTTVKTEEKPKEQVKEQVKEQPKKTATKDNTVKKQEHTVKQNHQQSTNDLFKNVDAKPVNPDGLPSGIYVQIFSVNNLDQKSKELAAVRKKGYEYKLYKTTVAGKEITKVLIGPFSKSNISQELAKIRKEVAKDAFSFTLK</sequence>
<name>A0ACC5W036_9BACT</name>
<gene>
    <name evidence="1" type="ORF">H2252_02765</name>
</gene>
<evidence type="ECO:0000313" key="2">
    <source>
        <dbReference type="Proteomes" id="UP001319828"/>
    </source>
</evidence>
<comment type="caution">
    <text evidence="1">The sequence shown here is derived from an EMBL/GenBank/DDBJ whole genome shotgun (WGS) entry which is preliminary data.</text>
</comment>